<dbReference type="Gene3D" id="3.40.50.80">
    <property type="entry name" value="Nucleotide-binding domain of ferredoxin-NADP reductase (FNR) module"/>
    <property type="match status" value="1"/>
</dbReference>
<feature type="domain" description="FAD-binding FR-type" evidence="9">
    <location>
        <begin position="3"/>
        <end position="103"/>
    </location>
</feature>
<evidence type="ECO:0000256" key="3">
    <source>
        <dbReference type="ARBA" id="ARBA00022714"/>
    </source>
</evidence>
<dbReference type="PRINTS" id="PR00409">
    <property type="entry name" value="PHDIOXRDTASE"/>
</dbReference>
<keyword evidence="2" id="KW-0285">Flavoprotein</keyword>
<dbReference type="SUPFAM" id="SSF63380">
    <property type="entry name" value="Riboflavin synthase domain-like"/>
    <property type="match status" value="1"/>
</dbReference>
<accession>A0A239HNP8</accession>
<dbReference type="InterPro" id="IPR012675">
    <property type="entry name" value="Beta-grasp_dom_sf"/>
</dbReference>
<dbReference type="GO" id="GO:0051537">
    <property type="term" value="F:2 iron, 2 sulfur cluster binding"/>
    <property type="evidence" value="ECO:0007669"/>
    <property type="project" value="UniProtKB-KW"/>
</dbReference>
<dbReference type="InterPro" id="IPR006058">
    <property type="entry name" value="2Fe2S_fd_BS"/>
</dbReference>
<dbReference type="InterPro" id="IPR017927">
    <property type="entry name" value="FAD-bd_FR_type"/>
</dbReference>
<dbReference type="Gene3D" id="2.40.30.10">
    <property type="entry name" value="Translation factors"/>
    <property type="match status" value="1"/>
</dbReference>
<evidence type="ECO:0000259" key="8">
    <source>
        <dbReference type="PROSITE" id="PS51085"/>
    </source>
</evidence>
<keyword evidence="11" id="KW-1185">Reference proteome</keyword>
<evidence type="ECO:0000256" key="5">
    <source>
        <dbReference type="ARBA" id="ARBA00023002"/>
    </source>
</evidence>
<proteinExistence type="predicted"/>
<keyword evidence="5" id="KW-0560">Oxidoreductase</keyword>
<keyword evidence="6" id="KW-0408">Iron</keyword>
<dbReference type="Pfam" id="PF00111">
    <property type="entry name" value="Fer2"/>
    <property type="match status" value="1"/>
</dbReference>
<dbReference type="PROSITE" id="PS00197">
    <property type="entry name" value="2FE2S_FER_1"/>
    <property type="match status" value="1"/>
</dbReference>
<dbReference type="PROSITE" id="PS51085">
    <property type="entry name" value="2FE2S_FER_2"/>
    <property type="match status" value="1"/>
</dbReference>
<evidence type="ECO:0000256" key="2">
    <source>
        <dbReference type="ARBA" id="ARBA00022630"/>
    </source>
</evidence>
<dbReference type="CDD" id="cd06185">
    <property type="entry name" value="PDR_like"/>
    <property type="match status" value="1"/>
</dbReference>
<keyword evidence="7" id="KW-0411">Iron-sulfur</keyword>
<dbReference type="InterPro" id="IPR050415">
    <property type="entry name" value="MRET"/>
</dbReference>
<evidence type="ECO:0000313" key="10">
    <source>
        <dbReference type="EMBL" id="SNS82735.1"/>
    </source>
</evidence>
<organism evidence="10 11">
    <name type="scientific">Rhodococcoides kyotonense</name>
    <dbReference type="NCBI Taxonomy" id="398843"/>
    <lineage>
        <taxon>Bacteria</taxon>
        <taxon>Bacillati</taxon>
        <taxon>Actinomycetota</taxon>
        <taxon>Actinomycetes</taxon>
        <taxon>Mycobacteriales</taxon>
        <taxon>Nocardiaceae</taxon>
        <taxon>Rhodococcoides</taxon>
    </lineage>
</organism>
<dbReference type="EMBL" id="FZOW01000005">
    <property type="protein sequence ID" value="SNS82735.1"/>
    <property type="molecule type" value="Genomic_DNA"/>
</dbReference>
<dbReference type="PROSITE" id="PS51384">
    <property type="entry name" value="FAD_FR"/>
    <property type="match status" value="1"/>
</dbReference>
<dbReference type="PANTHER" id="PTHR47354">
    <property type="entry name" value="NADH OXIDOREDUCTASE HCR"/>
    <property type="match status" value="1"/>
</dbReference>
<name>A0A239HNP8_9NOCA</name>
<dbReference type="PANTHER" id="PTHR47354:SF1">
    <property type="entry name" value="CARNITINE MONOOXYGENASE REDUCTASE SUBUNIT"/>
    <property type="match status" value="1"/>
</dbReference>
<dbReference type="SUPFAM" id="SSF52343">
    <property type="entry name" value="Ferredoxin reductase-like, C-terminal NADP-linked domain"/>
    <property type="match status" value="1"/>
</dbReference>
<dbReference type="Proteomes" id="UP000198327">
    <property type="component" value="Unassembled WGS sequence"/>
</dbReference>
<comment type="cofactor">
    <cofactor evidence="1">
        <name>FAD</name>
        <dbReference type="ChEBI" id="CHEBI:57692"/>
    </cofactor>
</comment>
<gene>
    <name evidence="10" type="ORF">SAMN05421642_105353</name>
</gene>
<evidence type="ECO:0000256" key="1">
    <source>
        <dbReference type="ARBA" id="ARBA00001974"/>
    </source>
</evidence>
<keyword evidence="3" id="KW-0001">2Fe-2S</keyword>
<dbReference type="Gene3D" id="3.10.20.30">
    <property type="match status" value="1"/>
</dbReference>
<keyword evidence="4" id="KW-0479">Metal-binding</keyword>
<dbReference type="InterPro" id="IPR039261">
    <property type="entry name" value="FNR_nucleotide-bd"/>
</dbReference>
<dbReference type="AlphaFoldDB" id="A0A239HNP8"/>
<evidence type="ECO:0000313" key="11">
    <source>
        <dbReference type="Proteomes" id="UP000198327"/>
    </source>
</evidence>
<sequence>MTVADLKLTIASKTLLADGIVQLDLASSGVELPTWDAGAHIDLQCGSFVRSYSLCGDPADRTLYRIAVLREMEGRGGSAFVHDKLEVGDVVGVSLPRNHFELAEADRYLFVAGGIGITPIVPMIAAAEDRSIPWALHYGGRSRSSMAFVDDLQRYAESVSVYPEDELGRLPLAEILGDASAAAKILCCGPPALLDAVAAASAHWPAESLHVERFVPKDVCNVSNRSFDVHLALRGTSHHVPTGSSILEVLDDAGIPVAASCRVGTCGTCEATVVDGIPDHRDSVLTAEDQAEGRYMMLCVSRALTADITLDL</sequence>
<evidence type="ECO:0000256" key="7">
    <source>
        <dbReference type="ARBA" id="ARBA00023014"/>
    </source>
</evidence>
<dbReference type="SUPFAM" id="SSF54292">
    <property type="entry name" value="2Fe-2S ferredoxin-like"/>
    <property type="match status" value="1"/>
</dbReference>
<feature type="domain" description="2Fe-2S ferredoxin-type" evidence="8">
    <location>
        <begin position="227"/>
        <end position="312"/>
    </location>
</feature>
<reference evidence="11" key="1">
    <citation type="submission" date="2017-06" db="EMBL/GenBank/DDBJ databases">
        <authorList>
            <person name="Varghese N."/>
            <person name="Submissions S."/>
        </authorList>
    </citation>
    <scope>NUCLEOTIDE SEQUENCE [LARGE SCALE GENOMIC DNA]</scope>
    <source>
        <strain evidence="11">JCM 23211</strain>
    </source>
</reference>
<evidence type="ECO:0000256" key="6">
    <source>
        <dbReference type="ARBA" id="ARBA00023004"/>
    </source>
</evidence>
<protein>
    <submittedName>
        <fullName evidence="10">Ferredoxin-NADP reductase</fullName>
    </submittedName>
</protein>
<dbReference type="GO" id="GO:0046872">
    <property type="term" value="F:metal ion binding"/>
    <property type="evidence" value="ECO:0007669"/>
    <property type="project" value="UniProtKB-KW"/>
</dbReference>
<dbReference type="CDD" id="cd00207">
    <property type="entry name" value="fer2"/>
    <property type="match status" value="1"/>
</dbReference>
<evidence type="ECO:0000259" key="9">
    <source>
        <dbReference type="PROSITE" id="PS51384"/>
    </source>
</evidence>
<dbReference type="InterPro" id="IPR001041">
    <property type="entry name" value="2Fe-2S_ferredoxin-type"/>
</dbReference>
<dbReference type="GO" id="GO:0016491">
    <property type="term" value="F:oxidoreductase activity"/>
    <property type="evidence" value="ECO:0007669"/>
    <property type="project" value="UniProtKB-KW"/>
</dbReference>
<dbReference type="InterPro" id="IPR036010">
    <property type="entry name" value="2Fe-2S_ferredoxin-like_sf"/>
</dbReference>
<dbReference type="InterPro" id="IPR017938">
    <property type="entry name" value="Riboflavin_synthase-like_b-brl"/>
</dbReference>
<evidence type="ECO:0000256" key="4">
    <source>
        <dbReference type="ARBA" id="ARBA00022723"/>
    </source>
</evidence>